<keyword evidence="2 5" id="KW-0732">Signal</keyword>
<name>A0A8S0YP14_ARCPL</name>
<evidence type="ECO:0000256" key="2">
    <source>
        <dbReference type="ARBA" id="ARBA00022729"/>
    </source>
</evidence>
<feature type="chain" id="PRO_5036272825" description="Larval cuticle protein 1-like" evidence="5">
    <location>
        <begin position="18"/>
        <end position="115"/>
    </location>
</feature>
<dbReference type="AlphaFoldDB" id="A0A8S0YP14"/>
<dbReference type="PANTHER" id="PTHR10380">
    <property type="entry name" value="CUTICLE PROTEIN"/>
    <property type="match status" value="1"/>
</dbReference>
<gene>
    <name evidence="6" type="ORF">APLA_LOCUS563</name>
</gene>
<feature type="region of interest" description="Disordered" evidence="4">
    <location>
        <begin position="96"/>
        <end position="115"/>
    </location>
</feature>
<dbReference type="InterPro" id="IPR000618">
    <property type="entry name" value="Insect_cuticle"/>
</dbReference>
<evidence type="ECO:0000313" key="6">
    <source>
        <dbReference type="EMBL" id="CAB3221375.1"/>
    </source>
</evidence>
<accession>A0A8S0YP14</accession>
<dbReference type="OrthoDB" id="6515429at2759"/>
<sequence>MKLLIVISCALVAVAVAAPLEPQPPQVVRYEVKQEPDGSYTFISETSDGNKREESGQLKEVLNEEGKPVKVIIVTGSYRYNDPDGNDQQITYIADQDGFHAEGPSIPKNPEVSRR</sequence>
<evidence type="ECO:0008006" key="8">
    <source>
        <dbReference type="Google" id="ProtNLM"/>
    </source>
</evidence>
<evidence type="ECO:0000256" key="3">
    <source>
        <dbReference type="PROSITE-ProRule" id="PRU00497"/>
    </source>
</evidence>
<dbReference type="InterPro" id="IPR031311">
    <property type="entry name" value="CHIT_BIND_RR_consensus"/>
</dbReference>
<dbReference type="InterPro" id="IPR050468">
    <property type="entry name" value="Cuticle_Struct_Prot"/>
</dbReference>
<evidence type="ECO:0000256" key="1">
    <source>
        <dbReference type="ARBA" id="ARBA00022460"/>
    </source>
</evidence>
<dbReference type="PRINTS" id="PR00947">
    <property type="entry name" value="CUTICLE"/>
</dbReference>
<dbReference type="PROSITE" id="PS51155">
    <property type="entry name" value="CHIT_BIND_RR_2"/>
    <property type="match status" value="1"/>
</dbReference>
<dbReference type="EMBL" id="CADEBC010000063">
    <property type="protein sequence ID" value="CAB3221375.1"/>
    <property type="molecule type" value="Genomic_DNA"/>
</dbReference>
<dbReference type="EMBL" id="CADEBC010000063">
    <property type="protein sequence ID" value="CAB3221377.1"/>
    <property type="molecule type" value="Genomic_DNA"/>
</dbReference>
<feature type="signal peptide" evidence="5">
    <location>
        <begin position="1"/>
        <end position="17"/>
    </location>
</feature>
<dbReference type="PANTHER" id="PTHR10380:SF173">
    <property type="entry name" value="CUTICULAR PROTEIN 47EF, ISOFORM C-RELATED"/>
    <property type="match status" value="1"/>
</dbReference>
<protein>
    <recommendedName>
        <fullName evidence="8">Larval cuticle protein 1-like</fullName>
    </recommendedName>
</protein>
<dbReference type="Pfam" id="PF00379">
    <property type="entry name" value="Chitin_bind_4"/>
    <property type="match status" value="1"/>
</dbReference>
<evidence type="ECO:0000313" key="7">
    <source>
        <dbReference type="Proteomes" id="UP000494106"/>
    </source>
</evidence>
<dbReference type="GO" id="GO:0062129">
    <property type="term" value="C:chitin-based extracellular matrix"/>
    <property type="evidence" value="ECO:0007669"/>
    <property type="project" value="TreeGrafter"/>
</dbReference>
<dbReference type="PROSITE" id="PS00233">
    <property type="entry name" value="CHIT_BIND_RR_1"/>
    <property type="match status" value="1"/>
</dbReference>
<evidence type="ECO:0000256" key="4">
    <source>
        <dbReference type="SAM" id="MobiDB-lite"/>
    </source>
</evidence>
<dbReference type="Proteomes" id="UP000494106">
    <property type="component" value="Unassembled WGS sequence"/>
</dbReference>
<dbReference type="GO" id="GO:0008010">
    <property type="term" value="F:structural constituent of chitin-based larval cuticle"/>
    <property type="evidence" value="ECO:0007669"/>
    <property type="project" value="TreeGrafter"/>
</dbReference>
<reference evidence="6 7" key="1">
    <citation type="submission" date="2020-04" db="EMBL/GenBank/DDBJ databases">
        <authorList>
            <person name="Wallbank WR R."/>
            <person name="Pardo Diaz C."/>
            <person name="Kozak K."/>
            <person name="Martin S."/>
            <person name="Jiggins C."/>
            <person name="Moest M."/>
            <person name="Warren A I."/>
            <person name="Byers J.R.P. K."/>
            <person name="Montejo-Kovacevich G."/>
            <person name="Yen C E."/>
        </authorList>
    </citation>
    <scope>NUCLEOTIDE SEQUENCE [LARGE SCALE GENOMIC DNA]</scope>
</reference>
<proteinExistence type="predicted"/>
<evidence type="ECO:0000256" key="5">
    <source>
        <dbReference type="SAM" id="SignalP"/>
    </source>
</evidence>
<comment type="caution">
    <text evidence="6">The sequence shown here is derived from an EMBL/GenBank/DDBJ whole genome shotgun (WGS) entry which is preliminary data.</text>
</comment>
<keyword evidence="7" id="KW-1185">Reference proteome</keyword>
<keyword evidence="1 3" id="KW-0193">Cuticle</keyword>
<organism evidence="6 7">
    <name type="scientific">Arctia plantaginis</name>
    <name type="common">Wood tiger moth</name>
    <name type="synonym">Phalaena plantaginis</name>
    <dbReference type="NCBI Taxonomy" id="874455"/>
    <lineage>
        <taxon>Eukaryota</taxon>
        <taxon>Metazoa</taxon>
        <taxon>Ecdysozoa</taxon>
        <taxon>Arthropoda</taxon>
        <taxon>Hexapoda</taxon>
        <taxon>Insecta</taxon>
        <taxon>Pterygota</taxon>
        <taxon>Neoptera</taxon>
        <taxon>Endopterygota</taxon>
        <taxon>Lepidoptera</taxon>
        <taxon>Glossata</taxon>
        <taxon>Ditrysia</taxon>
        <taxon>Noctuoidea</taxon>
        <taxon>Erebidae</taxon>
        <taxon>Arctiinae</taxon>
        <taxon>Arctia</taxon>
    </lineage>
</organism>